<dbReference type="VEuPathDB" id="FungiDB:LEMA_uP053370.1"/>
<dbReference type="InParanoid" id="E4ZN28"/>
<keyword evidence="2" id="KW-1185">Reference proteome</keyword>
<sequence>MHAPRRRWAAGGWRLAAGRLEGGKTVSPCLPKTRIKGQQAAEICRR</sequence>
<dbReference type="HOGENOM" id="CLU_3191469_0_0_1"/>
<accession>E4ZN28</accession>
<proteinExistence type="predicted"/>
<dbReference type="AlphaFoldDB" id="E4ZN28"/>
<gene>
    <name evidence="1" type="ORF">LEMA_uP053370.1</name>
</gene>
<evidence type="ECO:0000313" key="1">
    <source>
        <dbReference type="EMBL" id="CBX92631.1"/>
    </source>
</evidence>
<protein>
    <submittedName>
        <fullName evidence="1">Predicted protein</fullName>
    </submittedName>
</protein>
<reference evidence="2" key="1">
    <citation type="journal article" date="2011" name="Nat. Commun.">
        <title>Effector diversification within compartments of the Leptosphaeria maculans genome affected by Repeat-Induced Point mutations.</title>
        <authorList>
            <person name="Rouxel T."/>
            <person name="Grandaubert J."/>
            <person name="Hane J.K."/>
            <person name="Hoede C."/>
            <person name="van de Wouw A.P."/>
            <person name="Couloux A."/>
            <person name="Dominguez V."/>
            <person name="Anthouard V."/>
            <person name="Bally P."/>
            <person name="Bourras S."/>
            <person name="Cozijnsen A.J."/>
            <person name="Ciuffetti L.M."/>
            <person name="Degrave A."/>
            <person name="Dilmaghani A."/>
            <person name="Duret L."/>
            <person name="Fudal I."/>
            <person name="Goodwin S.B."/>
            <person name="Gout L."/>
            <person name="Glaser N."/>
            <person name="Linglin J."/>
            <person name="Kema G.H.J."/>
            <person name="Lapalu N."/>
            <person name="Lawrence C.B."/>
            <person name="May K."/>
            <person name="Meyer M."/>
            <person name="Ollivier B."/>
            <person name="Poulain J."/>
            <person name="Schoch C.L."/>
            <person name="Simon A."/>
            <person name="Spatafora J.W."/>
            <person name="Stachowiak A."/>
            <person name="Turgeon B.G."/>
            <person name="Tyler B.M."/>
            <person name="Vincent D."/>
            <person name="Weissenbach J."/>
            <person name="Amselem J."/>
            <person name="Quesneville H."/>
            <person name="Oliver R.P."/>
            <person name="Wincker P."/>
            <person name="Balesdent M.-H."/>
            <person name="Howlett B.J."/>
        </authorList>
    </citation>
    <scope>NUCLEOTIDE SEQUENCE [LARGE SCALE GENOMIC DNA]</scope>
    <source>
        <strain evidence="2">JN3 / isolate v23.1.3 / race Av1-4-5-6-7-8</strain>
    </source>
</reference>
<name>E4ZN28_LEPMJ</name>
<dbReference type="EMBL" id="FP929094">
    <property type="protein sequence ID" value="CBX92631.1"/>
    <property type="molecule type" value="Genomic_DNA"/>
</dbReference>
<evidence type="ECO:0000313" key="2">
    <source>
        <dbReference type="Proteomes" id="UP000002668"/>
    </source>
</evidence>
<organism evidence="2">
    <name type="scientific">Leptosphaeria maculans (strain JN3 / isolate v23.1.3 / race Av1-4-5-6-7-8)</name>
    <name type="common">Blackleg fungus</name>
    <name type="synonym">Phoma lingam</name>
    <dbReference type="NCBI Taxonomy" id="985895"/>
    <lineage>
        <taxon>Eukaryota</taxon>
        <taxon>Fungi</taxon>
        <taxon>Dikarya</taxon>
        <taxon>Ascomycota</taxon>
        <taxon>Pezizomycotina</taxon>
        <taxon>Dothideomycetes</taxon>
        <taxon>Pleosporomycetidae</taxon>
        <taxon>Pleosporales</taxon>
        <taxon>Pleosporineae</taxon>
        <taxon>Leptosphaeriaceae</taxon>
        <taxon>Plenodomus</taxon>
        <taxon>Plenodomus lingam/Leptosphaeria maculans species complex</taxon>
    </lineage>
</organism>
<dbReference type="Proteomes" id="UP000002668">
    <property type="component" value="Genome"/>
</dbReference>